<sequence length="89" mass="10195">MLQEKIRLRGWSDKDLASLPDSATIAREMHYSVVPCCRRLLTKFQPDRTSSSGLRACESKRVRRFFLKNGKEATSFGDSILVFGREITQ</sequence>
<dbReference type="EMBL" id="BMAO01039568">
    <property type="protein sequence ID" value="GFR32390.1"/>
    <property type="molecule type" value="Genomic_DNA"/>
</dbReference>
<evidence type="ECO:0000313" key="2">
    <source>
        <dbReference type="Proteomes" id="UP000887116"/>
    </source>
</evidence>
<dbReference type="AlphaFoldDB" id="A0A8X6I1B5"/>
<comment type="caution">
    <text evidence="1">The sequence shown here is derived from an EMBL/GenBank/DDBJ whole genome shotgun (WGS) entry which is preliminary data.</text>
</comment>
<keyword evidence="2" id="KW-1185">Reference proteome</keyword>
<proteinExistence type="predicted"/>
<gene>
    <name evidence="1" type="ORF">TNCT_598131</name>
</gene>
<accession>A0A8X6I1B5</accession>
<organism evidence="1 2">
    <name type="scientific">Trichonephila clavata</name>
    <name type="common">Joro spider</name>
    <name type="synonym">Nephila clavata</name>
    <dbReference type="NCBI Taxonomy" id="2740835"/>
    <lineage>
        <taxon>Eukaryota</taxon>
        <taxon>Metazoa</taxon>
        <taxon>Ecdysozoa</taxon>
        <taxon>Arthropoda</taxon>
        <taxon>Chelicerata</taxon>
        <taxon>Arachnida</taxon>
        <taxon>Araneae</taxon>
        <taxon>Araneomorphae</taxon>
        <taxon>Entelegynae</taxon>
        <taxon>Araneoidea</taxon>
        <taxon>Nephilidae</taxon>
        <taxon>Trichonephila</taxon>
    </lineage>
</organism>
<evidence type="ECO:0000313" key="1">
    <source>
        <dbReference type="EMBL" id="GFR32390.1"/>
    </source>
</evidence>
<name>A0A8X6I1B5_TRICU</name>
<reference evidence="1" key="1">
    <citation type="submission" date="2020-07" db="EMBL/GenBank/DDBJ databases">
        <title>Multicomponent nature underlies the extraordinary mechanical properties of spider dragline silk.</title>
        <authorList>
            <person name="Kono N."/>
            <person name="Nakamura H."/>
            <person name="Mori M."/>
            <person name="Yoshida Y."/>
            <person name="Ohtoshi R."/>
            <person name="Malay A.D."/>
            <person name="Moran D.A.P."/>
            <person name="Tomita M."/>
            <person name="Numata K."/>
            <person name="Arakawa K."/>
        </authorList>
    </citation>
    <scope>NUCLEOTIDE SEQUENCE</scope>
</reference>
<dbReference type="Proteomes" id="UP000887116">
    <property type="component" value="Unassembled WGS sequence"/>
</dbReference>
<protein>
    <submittedName>
        <fullName evidence="1">Uncharacterized protein</fullName>
    </submittedName>
</protein>